<name>A0A3A1YR35_9GAMM</name>
<dbReference type="PANTHER" id="PTHR34614:SF2">
    <property type="entry name" value="TRANSPOSASE IS4-LIKE DOMAIN-CONTAINING PROTEIN"/>
    <property type="match status" value="1"/>
</dbReference>
<sequence length="291" mass="33390">MLKLTSAFNERRTKFVINQDNYSEGNLKTFDDHNHSFISFIPSATSLGKSSIDQAIEIKLGYEHCLPGIPEVKAMVKEAVINGVKCKVHTYFDEMQRVEALLSFDSEIKFYEAEIKSRITAKQQVKSNKYFTVHCLSGDKQQYTYERNLEAIKKEYAKLGYFCLVTNELDLTSLEVLNLYHSKEMVDKSFKDVSHILQRRIKPEDIDTANGRMFVFFISLILLSMLQNKIAQSGSKIKVAIEEIIAELDDIKYFVTHNEKILHPLTTLQKSLIEALGLNLDLSLDLNLDFV</sequence>
<proteinExistence type="predicted"/>
<dbReference type="RefSeq" id="WP_119529980.1">
    <property type="nucleotide sequence ID" value="NZ_JBHSSP010000013.1"/>
</dbReference>
<accession>A0A3A1YR35</accession>
<dbReference type="EMBL" id="NRJG01000004">
    <property type="protein sequence ID" value="RIY40632.1"/>
    <property type="molecule type" value="Genomic_DNA"/>
</dbReference>
<dbReference type="OrthoDB" id="5424036at2"/>
<reference evidence="1 2" key="1">
    <citation type="submission" date="2017-08" db="EMBL/GenBank/DDBJ databases">
        <title>Reclassification of Bisgaard taxon 37 and 44.</title>
        <authorList>
            <person name="Christensen H."/>
        </authorList>
    </citation>
    <scope>NUCLEOTIDE SEQUENCE [LARGE SCALE GENOMIC DNA]</scope>
    <source>
        <strain evidence="1 2">111</strain>
    </source>
</reference>
<evidence type="ECO:0008006" key="3">
    <source>
        <dbReference type="Google" id="ProtNLM"/>
    </source>
</evidence>
<organism evidence="1 2">
    <name type="scientific">Psittacicella hinzii</name>
    <dbReference type="NCBI Taxonomy" id="2028575"/>
    <lineage>
        <taxon>Bacteria</taxon>
        <taxon>Pseudomonadati</taxon>
        <taxon>Pseudomonadota</taxon>
        <taxon>Gammaproteobacteria</taxon>
        <taxon>Pasteurellales</taxon>
        <taxon>Psittacicellaceae</taxon>
        <taxon>Psittacicella</taxon>
    </lineage>
</organism>
<comment type="caution">
    <text evidence="1">The sequence shown here is derived from an EMBL/GenBank/DDBJ whole genome shotgun (WGS) entry which is preliminary data.</text>
</comment>
<protein>
    <recommendedName>
        <fullName evidence="3">Transposase</fullName>
    </recommendedName>
</protein>
<dbReference type="Proteomes" id="UP000265916">
    <property type="component" value="Unassembled WGS sequence"/>
</dbReference>
<keyword evidence="2" id="KW-1185">Reference proteome</keyword>
<evidence type="ECO:0000313" key="1">
    <source>
        <dbReference type="EMBL" id="RIY40632.1"/>
    </source>
</evidence>
<evidence type="ECO:0000313" key="2">
    <source>
        <dbReference type="Proteomes" id="UP000265916"/>
    </source>
</evidence>
<dbReference type="AlphaFoldDB" id="A0A3A1YR35"/>
<gene>
    <name evidence="1" type="ORF">CKF58_00205</name>
</gene>
<dbReference type="PANTHER" id="PTHR34614">
    <property type="match status" value="1"/>
</dbReference>